<feature type="compositionally biased region" description="Low complexity" evidence="1">
    <location>
        <begin position="182"/>
        <end position="197"/>
    </location>
</feature>
<protein>
    <submittedName>
        <fullName evidence="3">Collagen alpha-1(I) chain-like</fullName>
    </submittedName>
</protein>
<evidence type="ECO:0000313" key="2">
    <source>
        <dbReference type="Proteomes" id="UP001108280"/>
    </source>
</evidence>
<feature type="region of interest" description="Disordered" evidence="1">
    <location>
        <begin position="1"/>
        <end position="163"/>
    </location>
</feature>
<feature type="compositionally biased region" description="Gly residues" evidence="1">
    <location>
        <begin position="153"/>
        <end position="163"/>
    </location>
</feature>
<feature type="compositionally biased region" description="Pro residues" evidence="1">
    <location>
        <begin position="342"/>
        <end position="371"/>
    </location>
</feature>
<feature type="region of interest" description="Disordered" evidence="1">
    <location>
        <begin position="182"/>
        <end position="377"/>
    </location>
</feature>
<feature type="compositionally biased region" description="Low complexity" evidence="1">
    <location>
        <begin position="129"/>
        <end position="152"/>
    </location>
</feature>
<dbReference type="Proteomes" id="UP001108280">
    <property type="component" value="Chromosome 7"/>
</dbReference>
<dbReference type="KEGG" id="cge:118239149"/>
<evidence type="ECO:0000313" key="3">
    <source>
        <dbReference type="RefSeq" id="XP_035303501.1"/>
    </source>
</evidence>
<proteinExistence type="predicted"/>
<gene>
    <name evidence="3" type="primary">LOC118239149</name>
</gene>
<dbReference type="AlphaFoldDB" id="A0A9J7H5I6"/>
<reference evidence="2" key="2">
    <citation type="journal article" date="2020" name="Biotechnol. Bioeng.">
        <title>Chromosome-scale scaffolds for the Chinese hamster reference genome assembly to facilitate the study of the CHO epigenome.</title>
        <authorList>
            <person name="Hilliard W."/>
            <person name="MacDonald M."/>
            <person name="Lee K.H."/>
        </authorList>
    </citation>
    <scope>NUCLEOTIDE SEQUENCE [LARGE SCALE GENOMIC DNA]</scope>
    <source>
        <strain evidence="2">17A/GY</strain>
    </source>
</reference>
<keyword evidence="2" id="KW-1185">Reference proteome</keyword>
<name>A0A9J7H5I6_CRIGR</name>
<sequence length="464" mass="47999">MATVRTGRTARWAHQPALGSLPGRPPAAGPADRAHVTPASQLPGARRRARRWRGLLGTTNTGGTAGRARAPGRLAAAGSPAVSPRPGSEGIAGQYARGRAPKRAWPTAEAPGRESGLRSRLGASAALERGPAGRPGAEPGRAPDAAAGTAAVGRGGLGSGGVTGRAVGGPAAAEGRGCCGLAGRSAARRGGPTAAAAPQPHKERRPGPRPHGPEGPWWPRRDPGRVARGRGTSCLGPRPGPLPEGFEAAGPRAPSARRLRAQRLPPYSPARWGDRRCQQLFAPQLGRSPSASKSSGLVRPWPRLSPVGSRRQSPGVAPPSLEAALPVGPQHPSFLGSAPLPGTLPLPPRPAPSLAHPPPLLLPYTPPPTPPRSRRGWAGSSLLVPPLIRHFALLQPIKEANSASSAKVANVVTVTTRPPFPAERTQHSIHVSQLLKGDGRFSLSNCLSWDALPVIRVTGWRLRP</sequence>
<dbReference type="RefSeq" id="XP_035303501.1">
    <property type="nucleotide sequence ID" value="XM_035447610.1"/>
</dbReference>
<reference evidence="3" key="3">
    <citation type="submission" date="2025-08" db="UniProtKB">
        <authorList>
            <consortium name="RefSeq"/>
        </authorList>
    </citation>
    <scope>IDENTIFICATION</scope>
    <source>
        <strain evidence="3">17A/GY</strain>
        <tissue evidence="3">Liver</tissue>
    </source>
</reference>
<dbReference type="GeneID" id="118239149"/>
<reference evidence="2" key="1">
    <citation type="journal article" date="2018" name="Biotechnol. Bioeng.">
        <title>A reference genome of the Chinese hamster based on a hybrid assembly strategy.</title>
        <authorList>
            <person name="Rupp O."/>
            <person name="MacDonald M.L."/>
            <person name="Li S."/>
            <person name="Dhiman H."/>
            <person name="Polson S."/>
            <person name="Griep S."/>
            <person name="Heffner K."/>
            <person name="Hernandez I."/>
            <person name="Brinkrolf K."/>
            <person name="Jadhav V."/>
            <person name="Samoudi M."/>
            <person name="Hao H."/>
            <person name="Kingham B."/>
            <person name="Goesmann A."/>
            <person name="Betenbaugh M.J."/>
            <person name="Lewis N.E."/>
            <person name="Borth N."/>
            <person name="Lee K.H."/>
        </authorList>
    </citation>
    <scope>NUCLEOTIDE SEQUENCE [LARGE SCALE GENOMIC DNA]</scope>
    <source>
        <strain evidence="2">17A/GY</strain>
    </source>
</reference>
<accession>A0A9J7H5I6</accession>
<feature type="compositionally biased region" description="Low complexity" evidence="1">
    <location>
        <begin position="54"/>
        <end position="78"/>
    </location>
</feature>
<organism evidence="2 3">
    <name type="scientific">Cricetulus griseus</name>
    <name type="common">Chinese hamster</name>
    <name type="synonym">Cricetulus barabensis griseus</name>
    <dbReference type="NCBI Taxonomy" id="10029"/>
    <lineage>
        <taxon>Eukaryota</taxon>
        <taxon>Metazoa</taxon>
        <taxon>Chordata</taxon>
        <taxon>Craniata</taxon>
        <taxon>Vertebrata</taxon>
        <taxon>Euteleostomi</taxon>
        <taxon>Mammalia</taxon>
        <taxon>Eutheria</taxon>
        <taxon>Euarchontoglires</taxon>
        <taxon>Glires</taxon>
        <taxon>Rodentia</taxon>
        <taxon>Myomorpha</taxon>
        <taxon>Muroidea</taxon>
        <taxon>Cricetidae</taxon>
        <taxon>Cricetinae</taxon>
        <taxon>Cricetulus</taxon>
    </lineage>
</organism>
<evidence type="ECO:0000256" key="1">
    <source>
        <dbReference type="SAM" id="MobiDB-lite"/>
    </source>
</evidence>